<keyword evidence="4" id="KW-0963">Cytoplasm</keyword>
<dbReference type="Gene3D" id="3.30.200.20">
    <property type="entry name" value="Phosphorylase Kinase, domain 1"/>
    <property type="match status" value="1"/>
</dbReference>
<dbReference type="PANTHER" id="PTHR48012:SF16">
    <property type="entry name" value="NON-SPECIFIC SERINE_THREONINE PROTEIN KINASE"/>
    <property type="match status" value="1"/>
</dbReference>
<keyword evidence="16" id="KW-1185">Reference proteome</keyword>
<evidence type="ECO:0000256" key="3">
    <source>
        <dbReference type="ARBA" id="ARBA00012513"/>
    </source>
</evidence>
<dbReference type="KEGG" id="ovi:T265_01458"/>
<evidence type="ECO:0000256" key="5">
    <source>
        <dbReference type="ARBA" id="ARBA00022527"/>
    </source>
</evidence>
<evidence type="ECO:0000256" key="11">
    <source>
        <dbReference type="ARBA" id="ARBA00048679"/>
    </source>
</evidence>
<gene>
    <name evidence="15" type="ORF">T265_01458</name>
</gene>
<dbReference type="GeneID" id="20315646"/>
<feature type="compositionally biased region" description="Acidic residues" evidence="13">
    <location>
        <begin position="366"/>
        <end position="376"/>
    </location>
</feature>
<dbReference type="OrthoDB" id="8693905at2759"/>
<evidence type="ECO:0000313" key="16">
    <source>
        <dbReference type="Proteomes" id="UP000054324"/>
    </source>
</evidence>
<dbReference type="Pfam" id="PF00069">
    <property type="entry name" value="Pkinase"/>
    <property type="match status" value="1"/>
</dbReference>
<proteinExistence type="inferred from homology"/>
<keyword evidence="5" id="KW-0723">Serine/threonine-protein kinase</keyword>
<comment type="subcellular location">
    <subcellularLocation>
        <location evidence="1">Cytoplasm</location>
    </subcellularLocation>
</comment>
<dbReference type="InterPro" id="IPR050629">
    <property type="entry name" value="STE20/SPS1-PAK"/>
</dbReference>
<feature type="binding site" evidence="12">
    <location>
        <position position="56"/>
    </location>
    <ligand>
        <name>ATP</name>
        <dbReference type="ChEBI" id="CHEBI:30616"/>
    </ligand>
</feature>
<dbReference type="EMBL" id="KL596634">
    <property type="protein sequence ID" value="KER32397.1"/>
    <property type="molecule type" value="Genomic_DNA"/>
</dbReference>
<keyword evidence="9 12" id="KW-0067">ATP-binding</keyword>
<dbReference type="GO" id="GO:0005524">
    <property type="term" value="F:ATP binding"/>
    <property type="evidence" value="ECO:0007669"/>
    <property type="project" value="UniProtKB-UniRule"/>
</dbReference>
<evidence type="ECO:0000256" key="4">
    <source>
        <dbReference type="ARBA" id="ARBA00022490"/>
    </source>
</evidence>
<dbReference type="GO" id="GO:0004674">
    <property type="term" value="F:protein serine/threonine kinase activity"/>
    <property type="evidence" value="ECO:0007669"/>
    <property type="project" value="UniProtKB-KW"/>
</dbReference>
<keyword evidence="6" id="KW-0808">Transferase</keyword>
<dbReference type="Pfam" id="PF12202">
    <property type="entry name" value="OSR1_C"/>
    <property type="match status" value="1"/>
</dbReference>
<dbReference type="InterPro" id="IPR008271">
    <property type="entry name" value="Ser/Thr_kinase_AS"/>
</dbReference>
<accession>A0A075A2B2</accession>
<reference evidence="15 16" key="1">
    <citation type="submission" date="2013-11" db="EMBL/GenBank/DDBJ databases">
        <title>Opisthorchis viverrini - life in the bile duct.</title>
        <authorList>
            <person name="Young N.D."/>
            <person name="Nagarajan N."/>
            <person name="Lin S.J."/>
            <person name="Korhonen P.K."/>
            <person name="Jex A.R."/>
            <person name="Hall R.S."/>
            <person name="Safavi-Hemami H."/>
            <person name="Kaewkong W."/>
            <person name="Bertrand D."/>
            <person name="Gao S."/>
            <person name="Seet Q."/>
            <person name="Wongkham S."/>
            <person name="Teh B.T."/>
            <person name="Wongkham C."/>
            <person name="Intapan P.M."/>
            <person name="Maleewong W."/>
            <person name="Yang X."/>
            <person name="Hu M."/>
            <person name="Wang Z."/>
            <person name="Hofmann A."/>
            <person name="Sternberg P.W."/>
            <person name="Tan P."/>
            <person name="Wang J."/>
            <person name="Gasser R.B."/>
        </authorList>
    </citation>
    <scope>NUCLEOTIDE SEQUENCE [LARGE SCALE GENOMIC DNA]</scope>
</reference>
<evidence type="ECO:0000256" key="12">
    <source>
        <dbReference type="PROSITE-ProRule" id="PRU10141"/>
    </source>
</evidence>
<evidence type="ECO:0000256" key="2">
    <source>
        <dbReference type="ARBA" id="ARBA00008874"/>
    </source>
</evidence>
<evidence type="ECO:0000256" key="10">
    <source>
        <dbReference type="ARBA" id="ARBA00047899"/>
    </source>
</evidence>
<feature type="domain" description="Protein kinase" evidence="14">
    <location>
        <begin position="27"/>
        <end position="306"/>
    </location>
</feature>
<evidence type="ECO:0000256" key="1">
    <source>
        <dbReference type="ARBA" id="ARBA00004496"/>
    </source>
</evidence>
<feature type="region of interest" description="Disordered" evidence="13">
    <location>
        <begin position="326"/>
        <end position="383"/>
    </location>
</feature>
<dbReference type="PANTHER" id="PTHR48012">
    <property type="entry name" value="STERILE20-LIKE KINASE, ISOFORM B-RELATED"/>
    <property type="match status" value="1"/>
</dbReference>
<dbReference type="SMART" id="SM00220">
    <property type="entry name" value="S_TKc"/>
    <property type="match status" value="1"/>
</dbReference>
<dbReference type="STRING" id="6198.A0A075A2B2"/>
<evidence type="ECO:0000313" key="15">
    <source>
        <dbReference type="EMBL" id="KER32397.1"/>
    </source>
</evidence>
<name>A0A075A2B2_OPIVI</name>
<dbReference type="InterPro" id="IPR017441">
    <property type="entry name" value="Protein_kinase_ATP_BS"/>
</dbReference>
<dbReference type="Gene3D" id="3.10.20.90">
    <property type="entry name" value="Phosphatidylinositol 3-kinase Catalytic Subunit, Chain A, domain 1"/>
    <property type="match status" value="1"/>
</dbReference>
<dbReference type="EC" id="2.7.11.1" evidence="3"/>
<dbReference type="Proteomes" id="UP000054324">
    <property type="component" value="Unassembled WGS sequence"/>
</dbReference>
<comment type="catalytic activity">
    <reaction evidence="11">
        <text>L-seryl-[protein] + ATP = O-phospho-L-seryl-[protein] + ADP + H(+)</text>
        <dbReference type="Rhea" id="RHEA:17989"/>
        <dbReference type="Rhea" id="RHEA-COMP:9863"/>
        <dbReference type="Rhea" id="RHEA-COMP:11604"/>
        <dbReference type="ChEBI" id="CHEBI:15378"/>
        <dbReference type="ChEBI" id="CHEBI:29999"/>
        <dbReference type="ChEBI" id="CHEBI:30616"/>
        <dbReference type="ChEBI" id="CHEBI:83421"/>
        <dbReference type="ChEBI" id="CHEBI:456216"/>
        <dbReference type="EC" id="2.7.11.1"/>
    </reaction>
</comment>
<evidence type="ECO:0000256" key="7">
    <source>
        <dbReference type="ARBA" id="ARBA00022741"/>
    </source>
</evidence>
<comment type="similarity">
    <text evidence="2">Belongs to the protein kinase superfamily. STE Ser/Thr protein kinase family. STE20 subfamily.</text>
</comment>
<evidence type="ECO:0000259" key="14">
    <source>
        <dbReference type="PROSITE" id="PS50011"/>
    </source>
</evidence>
<evidence type="ECO:0000256" key="13">
    <source>
        <dbReference type="SAM" id="MobiDB-lite"/>
    </source>
</evidence>
<evidence type="ECO:0000256" key="8">
    <source>
        <dbReference type="ARBA" id="ARBA00022777"/>
    </source>
</evidence>
<sequence>MSESTSVVPHLSSLESPVQWPMTKSSYDFGKSIGQGATSTVFEASCPVNGRKCAIKIINLEKCSTSASLEEINREIKSMKNMKNENIVAYYASFVDQTELCIVMDLCQRGSLLDVIKYTQSKRDISYGVFDENTIATILRDVLRGLAYIHENGLVHRDLKCGNLLVKDDGVIQIADFGVAGFLATQPLTATDSVDLRRFTFVGTPCWMAPEVMQQARGYNQKADIWSLGITTIEMATGQAPYAKYAPMKVLMLTLQNDPPDIDTVATVSNQYINYGQKFRKFTRACLMKDPGQRLSARELLSHTYIKAKAKDRELLCRVMLGGEIPPPISRTNKHADDRSEKRGPKTNSTEWNFDTIVRASQSGPDSEEDSDEPEYGTEHAGGHRFHHLGAAQDPMVDTVIAGSPPVGGTLGHVGAAMMPPAATGLIDPNVCGTSVVSGYGSLPPAPACTPVSPDGNVSRMPGEFAEAMASTYGTGACQSAGSEDAGAGPSYRITLRKRNPKQNNELQDISFNYVPGKDSADVLARELVEADLLDGCDLLLAVTPLRYPALMPPKGSTRDGILPGYLSLDSRSQCGEIGVEPQTFRSVTNEPSRPDYLASRNQSSSLDTVYLAAFNVRTLKQEAQQDALALTLDPLDFDVSCVSETCIQNASYTALIIIHSLSASNLRLLRQVMQDVWRERIATQRLAFPDVERVYHNCVLDSPTAPSSDVNPCLNEIATFLHSAVSSACGAALLGRLKHWISDRKVAQLKSLRNIPTGPEHNLA</sequence>
<dbReference type="PROSITE" id="PS00108">
    <property type="entry name" value="PROTEIN_KINASE_ST"/>
    <property type="match status" value="1"/>
</dbReference>
<comment type="catalytic activity">
    <reaction evidence="10">
        <text>L-threonyl-[protein] + ATP = O-phospho-L-threonyl-[protein] + ADP + H(+)</text>
        <dbReference type="Rhea" id="RHEA:46608"/>
        <dbReference type="Rhea" id="RHEA-COMP:11060"/>
        <dbReference type="Rhea" id="RHEA-COMP:11605"/>
        <dbReference type="ChEBI" id="CHEBI:15378"/>
        <dbReference type="ChEBI" id="CHEBI:30013"/>
        <dbReference type="ChEBI" id="CHEBI:30616"/>
        <dbReference type="ChEBI" id="CHEBI:61977"/>
        <dbReference type="ChEBI" id="CHEBI:456216"/>
        <dbReference type="EC" id="2.7.11.1"/>
    </reaction>
</comment>
<keyword evidence="7 12" id="KW-0547">Nucleotide-binding</keyword>
<dbReference type="AlphaFoldDB" id="A0A075A2B2"/>
<evidence type="ECO:0000256" key="6">
    <source>
        <dbReference type="ARBA" id="ARBA00022679"/>
    </source>
</evidence>
<dbReference type="PROSITE" id="PS50011">
    <property type="entry name" value="PROTEIN_KINASE_DOM"/>
    <property type="match status" value="1"/>
</dbReference>
<evidence type="ECO:0000256" key="9">
    <source>
        <dbReference type="ARBA" id="ARBA00022840"/>
    </source>
</evidence>
<protein>
    <recommendedName>
        <fullName evidence="3">non-specific serine/threonine protein kinase</fullName>
        <ecNumber evidence="3">2.7.11.1</ecNumber>
    </recommendedName>
</protein>
<keyword evidence="8" id="KW-0418">Kinase</keyword>
<dbReference type="RefSeq" id="XP_009163763.1">
    <property type="nucleotide sequence ID" value="XM_009165499.1"/>
</dbReference>
<dbReference type="InterPro" id="IPR024678">
    <property type="entry name" value="Kinase_OSR1/WNK_CCT"/>
</dbReference>
<feature type="compositionally biased region" description="Polar residues" evidence="13">
    <location>
        <begin position="346"/>
        <end position="364"/>
    </location>
</feature>
<dbReference type="InterPro" id="IPR000719">
    <property type="entry name" value="Prot_kinase_dom"/>
</dbReference>
<dbReference type="InterPro" id="IPR011009">
    <property type="entry name" value="Kinase-like_dom_sf"/>
</dbReference>
<dbReference type="Gene3D" id="1.10.510.10">
    <property type="entry name" value="Transferase(Phosphotransferase) domain 1"/>
    <property type="match status" value="1"/>
</dbReference>
<dbReference type="CTD" id="20315646"/>
<dbReference type="GO" id="GO:0005737">
    <property type="term" value="C:cytoplasm"/>
    <property type="evidence" value="ECO:0007669"/>
    <property type="project" value="UniProtKB-SubCell"/>
</dbReference>
<dbReference type="PROSITE" id="PS00107">
    <property type="entry name" value="PROTEIN_KINASE_ATP"/>
    <property type="match status" value="1"/>
</dbReference>
<dbReference type="SUPFAM" id="SSF56112">
    <property type="entry name" value="Protein kinase-like (PK-like)"/>
    <property type="match status" value="1"/>
</dbReference>
<organism evidence="15 16">
    <name type="scientific">Opisthorchis viverrini</name>
    <name type="common">Southeast Asian liver fluke</name>
    <dbReference type="NCBI Taxonomy" id="6198"/>
    <lineage>
        <taxon>Eukaryota</taxon>
        <taxon>Metazoa</taxon>
        <taxon>Spiralia</taxon>
        <taxon>Lophotrochozoa</taxon>
        <taxon>Platyhelminthes</taxon>
        <taxon>Trematoda</taxon>
        <taxon>Digenea</taxon>
        <taxon>Opisthorchiida</taxon>
        <taxon>Opisthorchiata</taxon>
        <taxon>Opisthorchiidae</taxon>
        <taxon>Opisthorchis</taxon>
    </lineage>
</organism>
<feature type="compositionally biased region" description="Basic and acidic residues" evidence="13">
    <location>
        <begin position="334"/>
        <end position="344"/>
    </location>
</feature>